<keyword evidence="1" id="KW-0805">Transcription regulation</keyword>
<evidence type="ECO:0000313" key="5">
    <source>
        <dbReference type="EMBL" id="MBW2942192.1"/>
    </source>
</evidence>
<proteinExistence type="predicted"/>
<sequence>MGDLSISLAEYDNLVHLVYAGIREEMPWNTFLCELARLTKSRDSSLVFNIYKPEQNYYLLTSDTGLYDRKSQSTIRHLLSMSEMLDTFHSEPLTLAETYDLDQFFSSELYLTHLKPIDIRYILSQDMSWDDSVRVKLSAERTSCESEYTQEDKNLFSLLTPHLMKAIDFRKDLLVSNQMSDLSGSVLSKVSVGSILLDGDGKIISMNQLAKKILASNRGLLSANERLKANNPAKNSELKKAISQAVVASESMEAKQSGIAFKIEDITCGSILDLVIKPITRDSYVGSSSNQAVAVYLHDSKNDHVALNTDTLRTIYGMTPSEAQISALIVEGKTQTEISDILGVSINTVKTHVRGIYDKLGVRNQAHVVAILNRCSARIF</sequence>
<keyword evidence="2" id="KW-0238">DNA-binding</keyword>
<name>A0ABS6VV48_9GAMM</name>
<gene>
    <name evidence="5" type="ORF">KXJ70_15460</name>
</gene>
<dbReference type="EMBL" id="JAHWDQ010000004">
    <property type="protein sequence ID" value="MBW2942192.1"/>
    <property type="molecule type" value="Genomic_DNA"/>
</dbReference>
<accession>A0ABS6VV48</accession>
<dbReference type="Proteomes" id="UP001166291">
    <property type="component" value="Unassembled WGS sequence"/>
</dbReference>
<evidence type="ECO:0000256" key="3">
    <source>
        <dbReference type="ARBA" id="ARBA00023163"/>
    </source>
</evidence>
<dbReference type="InterPro" id="IPR000792">
    <property type="entry name" value="Tscrpt_reg_LuxR_C"/>
</dbReference>
<dbReference type="PANTHER" id="PTHR44688:SF16">
    <property type="entry name" value="DNA-BINDING TRANSCRIPTIONAL ACTIVATOR DEVR_DOSR"/>
    <property type="match status" value="1"/>
</dbReference>
<dbReference type="SMART" id="SM00421">
    <property type="entry name" value="HTH_LUXR"/>
    <property type="match status" value="1"/>
</dbReference>
<dbReference type="PANTHER" id="PTHR44688">
    <property type="entry name" value="DNA-BINDING TRANSCRIPTIONAL ACTIVATOR DEVR_DOSR"/>
    <property type="match status" value="1"/>
</dbReference>
<dbReference type="RefSeq" id="WP_219044429.1">
    <property type="nucleotide sequence ID" value="NZ_JAHWDQ010000004.1"/>
</dbReference>
<evidence type="ECO:0000256" key="2">
    <source>
        <dbReference type="ARBA" id="ARBA00023125"/>
    </source>
</evidence>
<dbReference type="PROSITE" id="PS50043">
    <property type="entry name" value="HTH_LUXR_2"/>
    <property type="match status" value="1"/>
</dbReference>
<protein>
    <submittedName>
        <fullName evidence="5">Helix-turn-helix transcriptional regulator</fullName>
    </submittedName>
</protein>
<dbReference type="Pfam" id="PF00196">
    <property type="entry name" value="GerE"/>
    <property type="match status" value="1"/>
</dbReference>
<feature type="domain" description="HTH luxR-type" evidence="4">
    <location>
        <begin position="311"/>
        <end position="376"/>
    </location>
</feature>
<comment type="caution">
    <text evidence="5">The sequence shown here is derived from an EMBL/GenBank/DDBJ whole genome shotgun (WGS) entry which is preliminary data.</text>
</comment>
<reference evidence="5" key="1">
    <citation type="submission" date="2021-07" db="EMBL/GenBank/DDBJ databases">
        <title>Zhongshania sp. CAU 1632 isolated from seawater.</title>
        <authorList>
            <person name="Kim W."/>
        </authorList>
    </citation>
    <scope>NUCLEOTIDE SEQUENCE</scope>
    <source>
        <strain evidence="5">CAU 1632</strain>
    </source>
</reference>
<evidence type="ECO:0000256" key="1">
    <source>
        <dbReference type="ARBA" id="ARBA00023015"/>
    </source>
</evidence>
<evidence type="ECO:0000259" key="4">
    <source>
        <dbReference type="PROSITE" id="PS50043"/>
    </source>
</evidence>
<keyword evidence="3" id="KW-0804">Transcription</keyword>
<evidence type="ECO:0000313" key="6">
    <source>
        <dbReference type="Proteomes" id="UP001166291"/>
    </source>
</evidence>
<organism evidence="5 6">
    <name type="scientific">Zhongshania aquimaris</name>
    <dbReference type="NCBI Taxonomy" id="2857107"/>
    <lineage>
        <taxon>Bacteria</taxon>
        <taxon>Pseudomonadati</taxon>
        <taxon>Pseudomonadota</taxon>
        <taxon>Gammaproteobacteria</taxon>
        <taxon>Cellvibrionales</taxon>
        <taxon>Spongiibacteraceae</taxon>
        <taxon>Zhongshania</taxon>
    </lineage>
</organism>
<keyword evidence="6" id="KW-1185">Reference proteome</keyword>
<dbReference type="CDD" id="cd06170">
    <property type="entry name" value="LuxR_C_like"/>
    <property type="match status" value="1"/>
</dbReference>